<evidence type="ECO:0000313" key="2">
    <source>
        <dbReference type="Proteomes" id="UP000003146"/>
    </source>
</evidence>
<proteinExistence type="predicted"/>
<organism evidence="1 2">
    <name type="scientific">Phocaeicola coprocola DSM 17136</name>
    <dbReference type="NCBI Taxonomy" id="470145"/>
    <lineage>
        <taxon>Bacteria</taxon>
        <taxon>Pseudomonadati</taxon>
        <taxon>Bacteroidota</taxon>
        <taxon>Bacteroidia</taxon>
        <taxon>Bacteroidales</taxon>
        <taxon>Bacteroidaceae</taxon>
        <taxon>Phocaeicola</taxon>
    </lineage>
</organism>
<protein>
    <submittedName>
        <fullName evidence="1">Uncharacterized protein</fullName>
    </submittedName>
</protein>
<sequence length="90" mass="10902">MCYNFFWVINFLGIENDYPRFFVLDLKTFHFEGIGEIWKRFLNMFYLIDFKEKFQGTELNAIGETVFFASKIFISYGIYQTIVAFRKFSK</sequence>
<name>B3JFA8_9BACT</name>
<comment type="caution">
    <text evidence="1">The sequence shown here is derived from an EMBL/GenBank/DDBJ whole genome shotgun (WGS) entry which is preliminary data.</text>
</comment>
<evidence type="ECO:0000313" key="1">
    <source>
        <dbReference type="EMBL" id="EDV02342.1"/>
    </source>
</evidence>
<reference evidence="1 2" key="1">
    <citation type="submission" date="2008-04" db="EMBL/GenBank/DDBJ databases">
        <title>Draft genome sequence of Bacteroides coprocola (DSM 17136).</title>
        <authorList>
            <person name="Sudarsanam P."/>
            <person name="Ley R."/>
            <person name="Guruge J."/>
            <person name="Turnbaugh P.J."/>
            <person name="Mahowald M."/>
            <person name="Liep D."/>
            <person name="Gordon J."/>
        </authorList>
    </citation>
    <scope>NUCLEOTIDE SEQUENCE [LARGE SCALE GENOMIC DNA]</scope>
    <source>
        <strain evidence="1 2">DSM 17136</strain>
    </source>
</reference>
<reference evidence="1 2" key="2">
    <citation type="submission" date="2008-04" db="EMBL/GenBank/DDBJ databases">
        <authorList>
            <person name="Fulton L."/>
            <person name="Clifton S."/>
            <person name="Fulton B."/>
            <person name="Xu J."/>
            <person name="Minx P."/>
            <person name="Pepin K.H."/>
            <person name="Johnson M."/>
            <person name="Thiruvilangam P."/>
            <person name="Bhonagiri V."/>
            <person name="Nash W.E."/>
            <person name="Mardis E.R."/>
            <person name="Wilson R.K."/>
        </authorList>
    </citation>
    <scope>NUCLEOTIDE SEQUENCE [LARGE SCALE GENOMIC DNA]</scope>
    <source>
        <strain evidence="1 2">DSM 17136</strain>
    </source>
</reference>
<dbReference type="HOGENOM" id="CLU_2434673_0_0_10"/>
<dbReference type="EMBL" id="ABIY02000054">
    <property type="protein sequence ID" value="EDV02342.1"/>
    <property type="molecule type" value="Genomic_DNA"/>
</dbReference>
<dbReference type="AlphaFoldDB" id="B3JFA8"/>
<accession>B3JFA8</accession>
<dbReference type="Proteomes" id="UP000003146">
    <property type="component" value="Unassembled WGS sequence"/>
</dbReference>
<dbReference type="STRING" id="470145.BACCOP_00556"/>
<gene>
    <name evidence="1" type="ORF">BACCOP_00556</name>
</gene>